<comment type="similarity">
    <text evidence="1">Belongs to the cysteine dioxygenase family.</text>
</comment>
<dbReference type="GO" id="GO:0016702">
    <property type="term" value="F:oxidoreductase activity, acting on single donors with incorporation of molecular oxygen, incorporation of two atoms of oxygen"/>
    <property type="evidence" value="ECO:0007669"/>
    <property type="project" value="InterPro"/>
</dbReference>
<protein>
    <submittedName>
        <fullName evidence="2">Cysteine dioxygenase</fullName>
    </submittedName>
</protein>
<evidence type="ECO:0000313" key="2">
    <source>
        <dbReference type="EMBL" id="ORA73159.1"/>
    </source>
</evidence>
<dbReference type="SUPFAM" id="SSF51182">
    <property type="entry name" value="RmlC-like cupins"/>
    <property type="match status" value="1"/>
</dbReference>
<organism evidence="2 3">
    <name type="scientific">Mycolicibacterium insubricum</name>
    <dbReference type="NCBI Taxonomy" id="444597"/>
    <lineage>
        <taxon>Bacteria</taxon>
        <taxon>Bacillati</taxon>
        <taxon>Actinomycetota</taxon>
        <taxon>Actinomycetes</taxon>
        <taxon>Mycobacteriales</taxon>
        <taxon>Mycobacteriaceae</taxon>
        <taxon>Mycolicibacterium</taxon>
    </lineage>
</organism>
<dbReference type="Proteomes" id="UP000192801">
    <property type="component" value="Unassembled WGS sequence"/>
</dbReference>
<proteinExistence type="inferred from homology"/>
<keyword evidence="2" id="KW-0223">Dioxygenase</keyword>
<comment type="caution">
    <text evidence="2">The sequence shown here is derived from an EMBL/GenBank/DDBJ whole genome shotgun (WGS) entry which is preliminary data.</text>
</comment>
<dbReference type="GO" id="GO:0005506">
    <property type="term" value="F:iron ion binding"/>
    <property type="evidence" value="ECO:0007669"/>
    <property type="project" value="InterPro"/>
</dbReference>
<dbReference type="STRING" id="444597.BST26_03230"/>
<sequence>MSVSLLRPPARAGSRPSRPARLGVAELLHTTDLAAGEVLDGRYNDLLPSLGADGFSWLGGDDDLDVWLVGWSPHGSVGLHDYGEVQGAITVLSGELIESRWDGEKLRDRRLAAGDQAGIPVGWVHDVRPEPTAGSALSVHAFSPPLTVMSYYDITGRGWLRHRRTELTAHPVGAA</sequence>
<dbReference type="Gene3D" id="2.60.120.10">
    <property type="entry name" value="Jelly Rolls"/>
    <property type="match status" value="1"/>
</dbReference>
<dbReference type="RefSeq" id="WP_083029426.1">
    <property type="nucleotide sequence ID" value="NZ_AP022618.1"/>
</dbReference>
<dbReference type="AlphaFoldDB" id="A0A1X0DLY5"/>
<reference evidence="2 3" key="1">
    <citation type="submission" date="2016-12" db="EMBL/GenBank/DDBJ databases">
        <title>The new phylogeny of genus Mycobacterium.</title>
        <authorList>
            <person name="Tortoli E."/>
            <person name="Trovato A."/>
            <person name="Cirillo D.M."/>
        </authorList>
    </citation>
    <scope>NUCLEOTIDE SEQUENCE [LARGE SCALE GENOMIC DNA]</scope>
    <source>
        <strain evidence="2 3">DSM 45130</strain>
    </source>
</reference>
<accession>A0A1X0DLY5</accession>
<keyword evidence="2" id="KW-0560">Oxidoreductase</keyword>
<dbReference type="Pfam" id="PF05995">
    <property type="entry name" value="CDO_I"/>
    <property type="match status" value="1"/>
</dbReference>
<keyword evidence="3" id="KW-1185">Reference proteome</keyword>
<gene>
    <name evidence="2" type="ORF">BST26_03230</name>
</gene>
<dbReference type="OrthoDB" id="4217976at2"/>
<dbReference type="InterPro" id="IPR010300">
    <property type="entry name" value="CDO_1"/>
</dbReference>
<name>A0A1X0DLY5_9MYCO</name>
<dbReference type="InterPro" id="IPR014710">
    <property type="entry name" value="RmlC-like_jellyroll"/>
</dbReference>
<dbReference type="EMBL" id="MVHS01000005">
    <property type="protein sequence ID" value="ORA73159.1"/>
    <property type="molecule type" value="Genomic_DNA"/>
</dbReference>
<evidence type="ECO:0000256" key="1">
    <source>
        <dbReference type="ARBA" id="ARBA00006622"/>
    </source>
</evidence>
<dbReference type="InterPro" id="IPR011051">
    <property type="entry name" value="RmlC_Cupin_sf"/>
</dbReference>
<evidence type="ECO:0000313" key="3">
    <source>
        <dbReference type="Proteomes" id="UP000192801"/>
    </source>
</evidence>